<organism evidence="2 3">
    <name type="scientific">Cuscuta europaea</name>
    <name type="common">European dodder</name>
    <dbReference type="NCBI Taxonomy" id="41803"/>
    <lineage>
        <taxon>Eukaryota</taxon>
        <taxon>Viridiplantae</taxon>
        <taxon>Streptophyta</taxon>
        <taxon>Embryophyta</taxon>
        <taxon>Tracheophyta</taxon>
        <taxon>Spermatophyta</taxon>
        <taxon>Magnoliopsida</taxon>
        <taxon>eudicotyledons</taxon>
        <taxon>Gunneridae</taxon>
        <taxon>Pentapetalae</taxon>
        <taxon>asterids</taxon>
        <taxon>lamiids</taxon>
        <taxon>Solanales</taxon>
        <taxon>Convolvulaceae</taxon>
        <taxon>Cuscuteae</taxon>
        <taxon>Cuscuta</taxon>
        <taxon>Cuscuta subgen. Cuscuta</taxon>
    </lineage>
</organism>
<dbReference type="PANTHER" id="PTHR48227:SF1">
    <property type="entry name" value="DNA LIGASE 1-LIKE"/>
    <property type="match status" value="1"/>
</dbReference>
<dbReference type="AlphaFoldDB" id="A0A9P0ZKZ8"/>
<feature type="compositionally biased region" description="Basic and acidic residues" evidence="1">
    <location>
        <begin position="132"/>
        <end position="155"/>
    </location>
</feature>
<dbReference type="Proteomes" id="UP001152484">
    <property type="component" value="Unassembled WGS sequence"/>
</dbReference>
<evidence type="ECO:0000313" key="3">
    <source>
        <dbReference type="Proteomes" id="UP001152484"/>
    </source>
</evidence>
<name>A0A9P0ZKZ8_CUSEU</name>
<reference evidence="2" key="1">
    <citation type="submission" date="2022-07" db="EMBL/GenBank/DDBJ databases">
        <authorList>
            <person name="Macas J."/>
            <person name="Novak P."/>
            <person name="Neumann P."/>
        </authorList>
    </citation>
    <scope>NUCLEOTIDE SEQUENCE</scope>
</reference>
<feature type="compositionally biased region" description="Basic and acidic residues" evidence="1">
    <location>
        <begin position="104"/>
        <end position="117"/>
    </location>
</feature>
<dbReference type="PANTHER" id="PTHR48227">
    <property type="entry name" value="DNA TOPOISOMERASE 1-LIKE"/>
    <property type="match status" value="1"/>
</dbReference>
<feature type="region of interest" description="Disordered" evidence="1">
    <location>
        <begin position="192"/>
        <end position="211"/>
    </location>
</feature>
<dbReference type="EMBL" id="CAMAPE010000045">
    <property type="protein sequence ID" value="CAH9103930.1"/>
    <property type="molecule type" value="Genomic_DNA"/>
</dbReference>
<sequence length="211" mass="23307">MKLISGRVTSSTVVSLSDAAAIMSGFAASETGASDAISVYVRRAADAFNQLAMFHNLYSLGPVGKEHPRDEYQLKSLRSEAEEAVKSEECPEMNHHKRKKKKPGNRDSDVKSNDLVKTDLDSAAAATIEDVRDKMSHSAEKVKAEEKVKEVENVKTESNSVEGDSRKKGKKRKKEVGETLVVETKKRKVEEIDGGVENSKRSKMQKRVEGK</sequence>
<feature type="region of interest" description="Disordered" evidence="1">
    <location>
        <begin position="132"/>
        <end position="180"/>
    </location>
</feature>
<evidence type="ECO:0000313" key="2">
    <source>
        <dbReference type="EMBL" id="CAH9103930.1"/>
    </source>
</evidence>
<accession>A0A9P0ZKZ8</accession>
<feature type="region of interest" description="Disordered" evidence="1">
    <location>
        <begin position="78"/>
        <end position="117"/>
    </location>
</feature>
<dbReference type="OrthoDB" id="1301920at2759"/>
<feature type="compositionally biased region" description="Basic and acidic residues" evidence="1">
    <location>
        <begin position="78"/>
        <end position="94"/>
    </location>
</feature>
<gene>
    <name evidence="2" type="ORF">CEURO_LOCUS16332</name>
</gene>
<evidence type="ECO:0000256" key="1">
    <source>
        <dbReference type="SAM" id="MobiDB-lite"/>
    </source>
</evidence>
<comment type="caution">
    <text evidence="2">The sequence shown here is derived from an EMBL/GenBank/DDBJ whole genome shotgun (WGS) entry which is preliminary data.</text>
</comment>
<proteinExistence type="predicted"/>
<protein>
    <submittedName>
        <fullName evidence="2">Uncharacterized protein</fullName>
    </submittedName>
</protein>
<keyword evidence="3" id="KW-1185">Reference proteome</keyword>